<dbReference type="KEGG" id="aarg:Aargi30884_25550"/>
<accession>A0A6N4TNQ2</accession>
<keyword evidence="1" id="KW-0472">Membrane</keyword>
<keyword evidence="4" id="KW-1185">Reference proteome</keyword>
<dbReference type="SUPFAM" id="SSF52218">
    <property type="entry name" value="Flavoproteins"/>
    <property type="match status" value="1"/>
</dbReference>
<organism evidence="3 4">
    <name type="scientific">Amedibacterium intestinale</name>
    <dbReference type="NCBI Taxonomy" id="2583452"/>
    <lineage>
        <taxon>Bacteria</taxon>
        <taxon>Bacillati</taxon>
        <taxon>Bacillota</taxon>
        <taxon>Erysipelotrichia</taxon>
        <taxon>Erysipelotrichales</taxon>
        <taxon>Erysipelotrichaceae</taxon>
        <taxon>Amedibacterium</taxon>
    </lineage>
</organism>
<evidence type="ECO:0000256" key="1">
    <source>
        <dbReference type="SAM" id="Phobius"/>
    </source>
</evidence>
<evidence type="ECO:0000259" key="2">
    <source>
        <dbReference type="Pfam" id="PF12724"/>
    </source>
</evidence>
<dbReference type="PANTHER" id="PTHR38030:SF2">
    <property type="entry name" value="PROTOPORPHYRINOGEN IX DEHYDROGENASE [QUINONE]"/>
    <property type="match status" value="1"/>
</dbReference>
<dbReference type="InterPro" id="IPR026816">
    <property type="entry name" value="Flavodoxin_dom"/>
</dbReference>
<dbReference type="RefSeq" id="WP_002323351.1">
    <property type="nucleotide sequence ID" value="NZ_AP019695.1"/>
</dbReference>
<evidence type="ECO:0000313" key="3">
    <source>
        <dbReference type="EMBL" id="BBK23652.1"/>
    </source>
</evidence>
<keyword evidence="1" id="KW-0812">Transmembrane</keyword>
<dbReference type="GO" id="GO:0070819">
    <property type="term" value="F:menaquinone-dependent protoporphyrinogen oxidase activity"/>
    <property type="evidence" value="ECO:0007669"/>
    <property type="project" value="TreeGrafter"/>
</dbReference>
<dbReference type="AlphaFoldDB" id="A0A6N4TNQ2"/>
<feature type="transmembrane region" description="Helical" evidence="1">
    <location>
        <begin position="43"/>
        <end position="62"/>
    </location>
</feature>
<dbReference type="Pfam" id="PF12724">
    <property type="entry name" value="Flavodoxin_5"/>
    <property type="match status" value="1"/>
</dbReference>
<evidence type="ECO:0000313" key="4">
    <source>
        <dbReference type="Proteomes" id="UP000464754"/>
    </source>
</evidence>
<dbReference type="GO" id="GO:0006783">
    <property type="term" value="P:heme biosynthetic process"/>
    <property type="evidence" value="ECO:0007669"/>
    <property type="project" value="TreeGrafter"/>
</dbReference>
<dbReference type="GO" id="GO:0010181">
    <property type="term" value="F:FMN binding"/>
    <property type="evidence" value="ECO:0007669"/>
    <property type="project" value="TreeGrafter"/>
</dbReference>
<dbReference type="InterPro" id="IPR029039">
    <property type="entry name" value="Flavoprotein-like_sf"/>
</dbReference>
<protein>
    <recommendedName>
        <fullName evidence="2">Flavodoxin domain-containing protein</fullName>
    </recommendedName>
</protein>
<sequence>MKSVIIFGSQYGSAKQYAEAMSKKLNIDCFDYRKMKSDKKYDVILYVGSLYAGGVLGLAKTLKRYSANDLKKILIITVGIADPNDIENVENIKNSIYKQLPRHLNNNIELFHVRGSLDYSKLNLKHKTMMKLLYHFSKKLPIEEQSEETKTFIATYNQTVDFVDFNSLECVIERYLQLIKENNL</sequence>
<dbReference type="PANTHER" id="PTHR38030">
    <property type="entry name" value="PROTOPORPHYRINOGEN IX DEHYDROGENASE [MENAQUINONE]"/>
    <property type="match status" value="1"/>
</dbReference>
<reference evidence="4" key="1">
    <citation type="submission" date="2019-05" db="EMBL/GenBank/DDBJ databases">
        <title>Complete genome sequencing of Absiella argi strain JCM 30884.</title>
        <authorList>
            <person name="Sakamoto M."/>
            <person name="Murakami T."/>
            <person name="Mori H."/>
        </authorList>
    </citation>
    <scope>NUCLEOTIDE SEQUENCE [LARGE SCALE GENOMIC DNA]</scope>
    <source>
        <strain evidence="4">JCM 30884</strain>
    </source>
</reference>
<dbReference type="InterPro" id="IPR052200">
    <property type="entry name" value="Protoporphyrinogen_IX_DH"/>
</dbReference>
<name>A0A6N4TNQ2_9FIRM</name>
<feature type="domain" description="Flavodoxin" evidence="2">
    <location>
        <begin position="4"/>
        <end position="138"/>
    </location>
</feature>
<dbReference type="Gene3D" id="3.40.50.360">
    <property type="match status" value="1"/>
</dbReference>
<gene>
    <name evidence="3" type="ORF">Aargi30884_25550</name>
</gene>
<dbReference type="EMBL" id="AP019695">
    <property type="protein sequence ID" value="BBK23652.1"/>
    <property type="molecule type" value="Genomic_DNA"/>
</dbReference>
<proteinExistence type="predicted"/>
<keyword evidence="1" id="KW-1133">Transmembrane helix</keyword>
<dbReference type="Proteomes" id="UP000464754">
    <property type="component" value="Chromosome"/>
</dbReference>